<dbReference type="SUPFAM" id="SSF46689">
    <property type="entry name" value="Homeodomain-like"/>
    <property type="match status" value="1"/>
</dbReference>
<evidence type="ECO:0000259" key="1">
    <source>
        <dbReference type="Pfam" id="PF13518"/>
    </source>
</evidence>
<organism evidence="2 3">
    <name type="scientific">Rhodocytophaga aerolata</name>
    <dbReference type="NCBI Taxonomy" id="455078"/>
    <lineage>
        <taxon>Bacteria</taxon>
        <taxon>Pseudomonadati</taxon>
        <taxon>Bacteroidota</taxon>
        <taxon>Cytophagia</taxon>
        <taxon>Cytophagales</taxon>
        <taxon>Rhodocytophagaceae</taxon>
        <taxon>Rhodocytophaga</taxon>
    </lineage>
</organism>
<reference evidence="2" key="1">
    <citation type="submission" date="2023-07" db="EMBL/GenBank/DDBJ databases">
        <title>The genome sequence of Rhodocytophaga aerolata KACC 12507.</title>
        <authorList>
            <person name="Zhang X."/>
        </authorList>
    </citation>
    <scope>NUCLEOTIDE SEQUENCE</scope>
    <source>
        <strain evidence="2">KACC 12507</strain>
    </source>
</reference>
<dbReference type="InterPro" id="IPR009057">
    <property type="entry name" value="Homeodomain-like_sf"/>
</dbReference>
<accession>A0ABT8RIS1</accession>
<protein>
    <submittedName>
        <fullName evidence="2">Helix-turn-helix domain-containing protein</fullName>
    </submittedName>
</protein>
<proteinExistence type="predicted"/>
<dbReference type="InterPro" id="IPR055247">
    <property type="entry name" value="InsJ-like_HTH"/>
</dbReference>
<evidence type="ECO:0000313" key="2">
    <source>
        <dbReference type="EMBL" id="MDO1452001.1"/>
    </source>
</evidence>
<dbReference type="RefSeq" id="WP_302042791.1">
    <property type="nucleotide sequence ID" value="NZ_JAUKPO010000169.1"/>
</dbReference>
<gene>
    <name evidence="2" type="ORF">Q0590_37375</name>
</gene>
<dbReference type="Proteomes" id="UP001168528">
    <property type="component" value="Unassembled WGS sequence"/>
</dbReference>
<sequence>MGKIRTIELTIEQQKALQEGYQLGKTHAFRRRCQLILLKSEGRTSKEVSCIIKMNEISVNKWLDGYESEGIEGLTTKPGRGRKQVFDQGQDEARVREVVQKERQRLAGAKVILEKELNKQFSLKTLKRFLKSLDPKINIV</sequence>
<dbReference type="EMBL" id="JAUKPO010000169">
    <property type="protein sequence ID" value="MDO1452001.1"/>
    <property type="molecule type" value="Genomic_DNA"/>
</dbReference>
<feature type="domain" description="Insertion element IS150 protein InsJ-like helix-turn-helix" evidence="1">
    <location>
        <begin position="32"/>
        <end position="82"/>
    </location>
</feature>
<dbReference type="Pfam" id="PF13518">
    <property type="entry name" value="HTH_28"/>
    <property type="match status" value="1"/>
</dbReference>
<comment type="caution">
    <text evidence="2">The sequence shown here is derived from an EMBL/GenBank/DDBJ whole genome shotgun (WGS) entry which is preliminary data.</text>
</comment>
<evidence type="ECO:0000313" key="3">
    <source>
        <dbReference type="Proteomes" id="UP001168528"/>
    </source>
</evidence>
<name>A0ABT8RIS1_9BACT</name>
<keyword evidence="3" id="KW-1185">Reference proteome</keyword>